<keyword evidence="2" id="KW-1133">Transmembrane helix</keyword>
<feature type="compositionally biased region" description="Basic and acidic residues" evidence="1">
    <location>
        <begin position="632"/>
        <end position="642"/>
    </location>
</feature>
<protein>
    <recommendedName>
        <fullName evidence="5">Pre-mRNA splicing factor Clf1</fullName>
    </recommendedName>
</protein>
<feature type="compositionally biased region" description="Low complexity" evidence="1">
    <location>
        <begin position="339"/>
        <end position="370"/>
    </location>
</feature>
<feature type="compositionally biased region" description="Polar residues" evidence="1">
    <location>
        <begin position="491"/>
        <end position="507"/>
    </location>
</feature>
<sequence length="740" mass="77755">MIVPKPPVKLEGHCSVIHNNTLYTYSANGFAAIPLGRGTWYKLPMPPGEPVSDAVCVTGGIDGKEDQQALYVIGGTSSSSNSPGLQRFALGSQKWTTIQTAQRTMQNRTSHGAVYLKSSSTLLVYAGSQTDSSNPSSDTFTISTVPPYILDAHSAQYPSSSPVLLPWSDGEAALVGGATTPKEVHLFSVSDGWHSSGVFLPQPLSSDVKCAIVHGSDGSKALEAFNLSVSPNTMSSIALLNPGGQPARSSTDSGASSSRRKRRREVSVADRPTYDGSLAPSTTRSDYSLAQGDNGLVVMSSGSGTDSLAIFNQTSNSWVNTTKLFYGDKSFQEILASIPTTTTSSSSSSTPTATSTSSSISTSSAASDDSSGSRVGTIIGATLGSLVGIILILILILFFLHRTKLGRKRAANQGQGQANDKDRLSFQDQGMEPLARSAYPMAKSAAPLASTSVDSLAIFSGRAADEKTPRTAGGFPGHGPKSSPLKPSPLTTIQSSGDWTPSSTNSAGADKAVEAQDMTLGDKPRGDRTTDEGWGKYFQNNNGTNTNLANTPAIAAPRSNAEDRISAWPGAPLPQLNFGFLEEPAPLGRVVTGSPTTEDGPKINQMLKRAESQSARISTASSLSAASDTDDDHDHDHDRRDGASTISGPAPDPQWRGAPHHSWIGRPPSSTYSRSFYNPSGRERDTINTRGSSVLIPDALEPMPMPMPTTPFPGAPAPAPANPRNNANSDLSWLNLNADR</sequence>
<feature type="compositionally biased region" description="Low complexity" evidence="1">
    <location>
        <begin position="612"/>
        <end position="627"/>
    </location>
</feature>
<organism evidence="3 4">
    <name type="scientific">Aspergillus fumigatus</name>
    <name type="common">Neosartorya fumigata</name>
    <dbReference type="NCBI Taxonomy" id="746128"/>
    <lineage>
        <taxon>Eukaryota</taxon>
        <taxon>Fungi</taxon>
        <taxon>Dikarya</taxon>
        <taxon>Ascomycota</taxon>
        <taxon>Pezizomycotina</taxon>
        <taxon>Eurotiomycetes</taxon>
        <taxon>Eurotiomycetidae</taxon>
        <taxon>Eurotiales</taxon>
        <taxon>Aspergillaceae</taxon>
        <taxon>Aspergillus</taxon>
        <taxon>Aspergillus subgen. Fumigati</taxon>
    </lineage>
</organism>
<evidence type="ECO:0000256" key="1">
    <source>
        <dbReference type="SAM" id="MobiDB-lite"/>
    </source>
</evidence>
<dbReference type="InterPro" id="IPR015915">
    <property type="entry name" value="Kelch-typ_b-propeller"/>
</dbReference>
<dbReference type="Gene3D" id="2.120.10.80">
    <property type="entry name" value="Kelch-type beta propeller"/>
    <property type="match status" value="1"/>
</dbReference>
<evidence type="ECO:0000313" key="3">
    <source>
        <dbReference type="EMBL" id="KAH1910318.1"/>
    </source>
</evidence>
<feature type="compositionally biased region" description="Low complexity" evidence="1">
    <location>
        <begin position="480"/>
        <end position="490"/>
    </location>
</feature>
<feature type="compositionally biased region" description="Low complexity" evidence="1">
    <location>
        <begin position="248"/>
        <end position="257"/>
    </location>
</feature>
<comment type="caution">
    <text evidence="3">The sequence shown here is derived from an EMBL/GenBank/DDBJ whole genome shotgun (WGS) entry which is preliminary data.</text>
</comment>
<feature type="compositionally biased region" description="Polar residues" evidence="1">
    <location>
        <begin position="668"/>
        <end position="678"/>
    </location>
</feature>
<keyword evidence="2" id="KW-0472">Membrane</keyword>
<feature type="transmembrane region" description="Helical" evidence="2">
    <location>
        <begin position="378"/>
        <end position="400"/>
    </location>
</feature>
<dbReference type="AlphaFoldDB" id="A0A9P8SXX9"/>
<gene>
    <name evidence="3" type="ORF">KXV57_008737</name>
</gene>
<name>A0A9P8SXX9_ASPFM</name>
<evidence type="ECO:0008006" key="5">
    <source>
        <dbReference type="Google" id="ProtNLM"/>
    </source>
</evidence>
<dbReference type="SUPFAM" id="SSF117281">
    <property type="entry name" value="Kelch motif"/>
    <property type="match status" value="1"/>
</dbReference>
<feature type="region of interest" description="Disordered" evidence="1">
    <location>
        <begin position="608"/>
        <end position="740"/>
    </location>
</feature>
<feature type="region of interest" description="Disordered" evidence="1">
    <location>
        <begin position="339"/>
        <end position="373"/>
    </location>
</feature>
<evidence type="ECO:0000313" key="4">
    <source>
        <dbReference type="Proteomes" id="UP000813423"/>
    </source>
</evidence>
<feature type="region of interest" description="Disordered" evidence="1">
    <location>
        <begin position="465"/>
        <end position="531"/>
    </location>
</feature>
<accession>A0A9P8SXX9</accession>
<proteinExistence type="predicted"/>
<feature type="region of interest" description="Disordered" evidence="1">
    <location>
        <begin position="240"/>
        <end position="286"/>
    </location>
</feature>
<feature type="compositionally biased region" description="Pro residues" evidence="1">
    <location>
        <begin position="703"/>
        <end position="721"/>
    </location>
</feature>
<dbReference type="EMBL" id="JAIBSC010000008">
    <property type="protein sequence ID" value="KAH1910318.1"/>
    <property type="molecule type" value="Genomic_DNA"/>
</dbReference>
<feature type="compositionally biased region" description="Basic and acidic residues" evidence="1">
    <location>
        <begin position="520"/>
        <end position="531"/>
    </location>
</feature>
<dbReference type="Proteomes" id="UP000813423">
    <property type="component" value="Unassembled WGS sequence"/>
</dbReference>
<reference evidence="3" key="1">
    <citation type="submission" date="2021-08" db="EMBL/GenBank/DDBJ databases">
        <title>Global Aspergillus fumigatus from environmental and clinical sources.</title>
        <authorList>
            <person name="Barber A."/>
            <person name="Sae-Ong T."/>
        </authorList>
    </citation>
    <scope>NUCLEOTIDE SEQUENCE</scope>
    <source>
        <strain evidence="3">NRZ-2016-071</strain>
    </source>
</reference>
<keyword evidence="2" id="KW-0812">Transmembrane</keyword>
<evidence type="ECO:0000256" key="2">
    <source>
        <dbReference type="SAM" id="Phobius"/>
    </source>
</evidence>
<feature type="compositionally biased region" description="Polar residues" evidence="1">
    <location>
        <begin position="729"/>
        <end position="740"/>
    </location>
</feature>